<reference evidence="6" key="1">
    <citation type="journal article" date="2007" name="Nature">
        <title>The grapevine genome sequence suggests ancestral hexaploidization in major angiosperm phyla.</title>
        <authorList>
            <consortium name="The French-Italian Public Consortium for Grapevine Genome Characterization."/>
            <person name="Jaillon O."/>
            <person name="Aury J.-M."/>
            <person name="Noel B."/>
            <person name="Policriti A."/>
            <person name="Clepet C."/>
            <person name="Casagrande A."/>
            <person name="Choisne N."/>
            <person name="Aubourg S."/>
            <person name="Vitulo N."/>
            <person name="Jubin C."/>
            <person name="Vezzi A."/>
            <person name="Legeai F."/>
            <person name="Hugueney P."/>
            <person name="Dasilva C."/>
            <person name="Horner D."/>
            <person name="Mica E."/>
            <person name="Jublot D."/>
            <person name="Poulain J."/>
            <person name="Bruyere C."/>
            <person name="Billault A."/>
            <person name="Segurens B."/>
            <person name="Gouyvenoux M."/>
            <person name="Ugarte E."/>
            <person name="Cattonaro F."/>
            <person name="Anthouard V."/>
            <person name="Vico V."/>
            <person name="Del Fabbro C."/>
            <person name="Alaux M."/>
            <person name="Di Gaspero G."/>
            <person name="Dumas V."/>
            <person name="Felice N."/>
            <person name="Paillard S."/>
            <person name="Juman I."/>
            <person name="Moroldo M."/>
            <person name="Scalabrin S."/>
            <person name="Canaguier A."/>
            <person name="Le Clainche I."/>
            <person name="Malacrida G."/>
            <person name="Durand E."/>
            <person name="Pesole G."/>
            <person name="Laucou V."/>
            <person name="Chatelet P."/>
            <person name="Merdinoglu D."/>
            <person name="Delledonne M."/>
            <person name="Pezzotti M."/>
            <person name="Lecharny A."/>
            <person name="Scarpelli C."/>
            <person name="Artiguenave F."/>
            <person name="Pe M.E."/>
            <person name="Valle G."/>
            <person name="Morgante M."/>
            <person name="Caboche M."/>
            <person name="Adam-Blondon A.-F."/>
            <person name="Weissenbach J."/>
            <person name="Quetier F."/>
            <person name="Wincker P."/>
        </authorList>
    </citation>
    <scope>NUCLEOTIDE SEQUENCE [LARGE SCALE GENOMIC DNA]</scope>
    <source>
        <strain evidence="6">cv. Pinot noir / PN40024</strain>
    </source>
</reference>
<evidence type="ECO:0000313" key="5">
    <source>
        <dbReference type="EMBL" id="CBI23747.3"/>
    </source>
</evidence>
<keyword evidence="6" id="KW-1185">Reference proteome</keyword>
<dbReference type="STRING" id="29760.D7SZR8"/>
<dbReference type="SUPFAM" id="SSF53335">
    <property type="entry name" value="S-adenosyl-L-methionine-dependent methyltransferases"/>
    <property type="match status" value="1"/>
</dbReference>
<dbReference type="EMBL" id="FN595497">
    <property type="protein sequence ID" value="CBI23747.3"/>
    <property type="molecule type" value="Genomic_DNA"/>
</dbReference>
<dbReference type="InParanoid" id="D7SZR8"/>
<proteinExistence type="predicted"/>
<evidence type="ECO:0000256" key="1">
    <source>
        <dbReference type="ARBA" id="ARBA00011975"/>
    </source>
</evidence>
<dbReference type="Gene3D" id="3.40.50.150">
    <property type="entry name" value="Vaccinia Virus protein VP39"/>
    <property type="match status" value="1"/>
</dbReference>
<dbReference type="Pfam" id="PF00145">
    <property type="entry name" value="DNA_methylase"/>
    <property type="match status" value="1"/>
</dbReference>
<keyword evidence="4" id="KW-0949">S-adenosyl-L-methionine</keyword>
<dbReference type="InterPro" id="IPR018117">
    <property type="entry name" value="C5_DNA_meth_AS"/>
</dbReference>
<dbReference type="InterPro" id="IPR001525">
    <property type="entry name" value="C5_MeTfrase"/>
</dbReference>
<dbReference type="PaxDb" id="29760-VIT_12s0034g02560.t01"/>
<dbReference type="GO" id="GO:0032259">
    <property type="term" value="P:methylation"/>
    <property type="evidence" value="ECO:0007669"/>
    <property type="project" value="UniProtKB-KW"/>
</dbReference>
<keyword evidence="2" id="KW-0489">Methyltransferase</keyword>
<organism evidence="5 6">
    <name type="scientific">Vitis vinifera</name>
    <name type="common">Grape</name>
    <dbReference type="NCBI Taxonomy" id="29760"/>
    <lineage>
        <taxon>Eukaryota</taxon>
        <taxon>Viridiplantae</taxon>
        <taxon>Streptophyta</taxon>
        <taxon>Embryophyta</taxon>
        <taxon>Tracheophyta</taxon>
        <taxon>Spermatophyta</taxon>
        <taxon>Magnoliopsida</taxon>
        <taxon>eudicotyledons</taxon>
        <taxon>Gunneridae</taxon>
        <taxon>Pentapetalae</taxon>
        <taxon>rosids</taxon>
        <taxon>Vitales</taxon>
        <taxon>Vitaceae</taxon>
        <taxon>Viteae</taxon>
        <taxon>Vitis</taxon>
    </lineage>
</organism>
<protein>
    <recommendedName>
        <fullName evidence="1">DNA (cytosine-5-)-methyltransferase</fullName>
        <ecNumber evidence="1">2.1.1.37</ecNumber>
    </recommendedName>
</protein>
<dbReference type="AlphaFoldDB" id="D7SZR8"/>
<dbReference type="PANTHER" id="PTHR10629:SF52">
    <property type="entry name" value="DNA (CYTOSINE-5)-METHYLTRANSFERASE 1"/>
    <property type="match status" value="1"/>
</dbReference>
<sequence length="83" mass="9378">MLGQVDFINGGPPCPGFSGMNPCNQSNWSKVQGEMILAFLSFADYFQPRFFLLEHVRNFMSFNKGQAFRQTLDIPLVSVTLEV</sequence>
<dbReference type="PANTHER" id="PTHR10629">
    <property type="entry name" value="CYTOSINE-SPECIFIC METHYLTRANSFERASE"/>
    <property type="match status" value="1"/>
</dbReference>
<dbReference type="FunFam" id="3.40.50.150:FF:000932">
    <property type="match status" value="1"/>
</dbReference>
<evidence type="ECO:0000256" key="2">
    <source>
        <dbReference type="ARBA" id="ARBA00022603"/>
    </source>
</evidence>
<gene>
    <name evidence="5" type="ordered locus">VIT_12s0034g02560</name>
</gene>
<dbReference type="PROSITE" id="PS00094">
    <property type="entry name" value="C5_MTASE_1"/>
    <property type="match status" value="1"/>
</dbReference>
<keyword evidence="3" id="KW-0808">Transferase</keyword>
<dbReference type="GO" id="GO:0003886">
    <property type="term" value="F:DNA (cytosine-5-)-methyltransferase activity"/>
    <property type="evidence" value="ECO:0007669"/>
    <property type="project" value="UniProtKB-EC"/>
</dbReference>
<evidence type="ECO:0000313" key="6">
    <source>
        <dbReference type="Proteomes" id="UP000009183"/>
    </source>
</evidence>
<dbReference type="OrthoDB" id="5376140at2759"/>
<evidence type="ECO:0000256" key="4">
    <source>
        <dbReference type="ARBA" id="ARBA00022691"/>
    </source>
</evidence>
<evidence type="ECO:0000256" key="3">
    <source>
        <dbReference type="ARBA" id="ARBA00022679"/>
    </source>
</evidence>
<dbReference type="EC" id="2.1.1.37" evidence="1"/>
<dbReference type="Proteomes" id="UP000009183">
    <property type="component" value="Chromosome 12"/>
</dbReference>
<dbReference type="InterPro" id="IPR029063">
    <property type="entry name" value="SAM-dependent_MTases_sf"/>
</dbReference>
<dbReference type="HOGENOM" id="CLU_2692821_0_0_1"/>
<dbReference type="eggNOG" id="ENOG502QPKK">
    <property type="taxonomic scope" value="Eukaryota"/>
</dbReference>
<dbReference type="InterPro" id="IPR050390">
    <property type="entry name" value="C5-Methyltransferase"/>
</dbReference>
<accession>D7SZR8</accession>
<name>D7SZR8_VITVI</name>